<dbReference type="EMBL" id="SPUH01000002">
    <property type="protein sequence ID" value="TKS53036.1"/>
    <property type="molecule type" value="Genomic_DNA"/>
</dbReference>
<comment type="caution">
    <text evidence="1">The sequence shown here is derived from an EMBL/GenBank/DDBJ whole genome shotgun (WGS) entry which is preliminary data.</text>
</comment>
<reference evidence="1 2" key="1">
    <citation type="submission" date="2019-01" db="EMBL/GenBank/DDBJ databases">
        <authorList>
            <person name="Zhang S."/>
        </authorList>
    </citation>
    <scope>NUCLEOTIDE SEQUENCE [LARGE SCALE GENOMIC DNA]</scope>
    <source>
        <strain evidence="1 2">1626</strain>
    </source>
</reference>
<keyword evidence="2" id="KW-1185">Reference proteome</keyword>
<proteinExistence type="predicted"/>
<accession>A0A4Z1R280</accession>
<dbReference type="AlphaFoldDB" id="A0A4Z1R280"/>
<gene>
    <name evidence="1" type="ORF">E4582_12600</name>
</gene>
<protein>
    <recommendedName>
        <fullName evidence="3">DUF2971 domain-containing protein</fullName>
    </recommendedName>
</protein>
<sequence length="274" mass="30899">MINHYTSVAALAHILESGRVRFSRLDRFDDVQEAQVVAGINFGAQLFASCWVRKGEEDIPQWAMYGDRMAGVRITLPDDPFRWRVLHGVYPIPGCAAKWKFDQVLSPFSVDDLRGNGYIVIPEMLIDGAFLRDVIYVDDVADAYKQHVEVSDEVTIIRPAASELARYKSRTWDFQRECRFVISTKRGPTCRADNEDYGSQYMQLVANPDWNRLGALAEHIDVELDPDVLSRVTVTLGPLSTPADRIIVEALLSRFAGNATLRVSDLSNLIRPKP</sequence>
<evidence type="ECO:0000313" key="1">
    <source>
        <dbReference type="EMBL" id="TKS53036.1"/>
    </source>
</evidence>
<dbReference type="RefSeq" id="WP_134675156.1">
    <property type="nucleotide sequence ID" value="NZ_SPUH01000002.1"/>
</dbReference>
<name>A0A4Z1R280_9GAMM</name>
<evidence type="ECO:0008006" key="3">
    <source>
        <dbReference type="Google" id="ProtNLM"/>
    </source>
</evidence>
<dbReference type="Proteomes" id="UP000298681">
    <property type="component" value="Unassembled WGS sequence"/>
</dbReference>
<organism evidence="1 2">
    <name type="scientific">Luteimonas yindakuii</name>
    <dbReference type="NCBI Taxonomy" id="2565782"/>
    <lineage>
        <taxon>Bacteria</taxon>
        <taxon>Pseudomonadati</taxon>
        <taxon>Pseudomonadota</taxon>
        <taxon>Gammaproteobacteria</taxon>
        <taxon>Lysobacterales</taxon>
        <taxon>Lysobacteraceae</taxon>
        <taxon>Luteimonas</taxon>
    </lineage>
</organism>
<evidence type="ECO:0000313" key="2">
    <source>
        <dbReference type="Proteomes" id="UP000298681"/>
    </source>
</evidence>